<dbReference type="Gene3D" id="3.90.1570.10">
    <property type="entry name" value="tt1808, chain A"/>
    <property type="match status" value="1"/>
</dbReference>
<evidence type="ECO:0000313" key="2">
    <source>
        <dbReference type="EMBL" id="MEV5508889.1"/>
    </source>
</evidence>
<keyword evidence="3" id="KW-1185">Reference proteome</keyword>
<feature type="domain" description="Putative restriction endonuclease" evidence="1">
    <location>
        <begin position="13"/>
        <end position="184"/>
    </location>
</feature>
<keyword evidence="2" id="KW-0540">Nuclease</keyword>
<dbReference type="Proteomes" id="UP001552594">
    <property type="component" value="Unassembled WGS sequence"/>
</dbReference>
<keyword evidence="2" id="KW-0255">Endonuclease</keyword>
<sequence length="192" mass="21709">MTPRSVNRPQMTVEEFEQLARSAPETVRLEFINGKIGVKQVPDGYHGDIIRWLQKLCMQHRPDLWLYGEQGLKVESYRKGRAIADGALAPDKHTSGQGEWLDPDGILMVVEVTSNDSDTDQRDRRDKPHGYAQAGIPVYLLIDREYRSVTVHAGLADGVYRDITTRPYGTPVELPAPVGFKLDTEELKEYTD</sequence>
<dbReference type="CDD" id="cd06260">
    <property type="entry name" value="DUF820-like"/>
    <property type="match status" value="1"/>
</dbReference>
<protein>
    <submittedName>
        <fullName evidence="2">Uma2 family endonuclease</fullName>
    </submittedName>
</protein>
<dbReference type="SUPFAM" id="SSF52980">
    <property type="entry name" value="Restriction endonuclease-like"/>
    <property type="match status" value="1"/>
</dbReference>
<dbReference type="InterPro" id="IPR011335">
    <property type="entry name" value="Restrct_endonuc-II-like"/>
</dbReference>
<reference evidence="2 3" key="1">
    <citation type="submission" date="2024-06" db="EMBL/GenBank/DDBJ databases">
        <title>The Natural Products Discovery Center: Release of the First 8490 Sequenced Strains for Exploring Actinobacteria Biosynthetic Diversity.</title>
        <authorList>
            <person name="Kalkreuter E."/>
            <person name="Kautsar S.A."/>
            <person name="Yang D."/>
            <person name="Bader C.D."/>
            <person name="Teijaro C.N."/>
            <person name="Fluegel L."/>
            <person name="Davis C.M."/>
            <person name="Simpson J.R."/>
            <person name="Lauterbach L."/>
            <person name="Steele A.D."/>
            <person name="Gui C."/>
            <person name="Meng S."/>
            <person name="Li G."/>
            <person name="Viehrig K."/>
            <person name="Ye F."/>
            <person name="Su P."/>
            <person name="Kiefer A.F."/>
            <person name="Nichols A."/>
            <person name="Cepeda A.J."/>
            <person name="Yan W."/>
            <person name="Fan B."/>
            <person name="Jiang Y."/>
            <person name="Adhikari A."/>
            <person name="Zheng C.-J."/>
            <person name="Schuster L."/>
            <person name="Cowan T.M."/>
            <person name="Smanski M.J."/>
            <person name="Chevrette M.G."/>
            <person name="De Carvalho L.P.S."/>
            <person name="Shen B."/>
        </authorList>
    </citation>
    <scope>NUCLEOTIDE SEQUENCE [LARGE SCALE GENOMIC DNA]</scope>
    <source>
        <strain evidence="2 3">NPDC052347</strain>
    </source>
</reference>
<evidence type="ECO:0000313" key="3">
    <source>
        <dbReference type="Proteomes" id="UP001552594"/>
    </source>
</evidence>
<name>A0ABV3K2Z1_STRON</name>
<dbReference type="InterPro" id="IPR012296">
    <property type="entry name" value="Nuclease_put_TT1808"/>
</dbReference>
<evidence type="ECO:0000259" key="1">
    <source>
        <dbReference type="Pfam" id="PF05685"/>
    </source>
</evidence>
<organism evidence="2 3">
    <name type="scientific">Streptomyces orinoci</name>
    <name type="common">Streptoverticillium orinoci</name>
    <dbReference type="NCBI Taxonomy" id="67339"/>
    <lineage>
        <taxon>Bacteria</taxon>
        <taxon>Bacillati</taxon>
        <taxon>Actinomycetota</taxon>
        <taxon>Actinomycetes</taxon>
        <taxon>Kitasatosporales</taxon>
        <taxon>Streptomycetaceae</taxon>
        <taxon>Streptomyces</taxon>
    </lineage>
</organism>
<proteinExistence type="predicted"/>
<dbReference type="PANTHER" id="PTHR35400:SF3">
    <property type="entry name" value="SLL1072 PROTEIN"/>
    <property type="match status" value="1"/>
</dbReference>
<dbReference type="EMBL" id="JBFAUK010000017">
    <property type="protein sequence ID" value="MEV5508889.1"/>
    <property type="molecule type" value="Genomic_DNA"/>
</dbReference>
<comment type="caution">
    <text evidence="2">The sequence shown here is derived from an EMBL/GenBank/DDBJ whole genome shotgun (WGS) entry which is preliminary data.</text>
</comment>
<dbReference type="GO" id="GO:0004519">
    <property type="term" value="F:endonuclease activity"/>
    <property type="evidence" value="ECO:0007669"/>
    <property type="project" value="UniProtKB-KW"/>
</dbReference>
<gene>
    <name evidence="2" type="ORF">AB0L16_21000</name>
</gene>
<dbReference type="PANTHER" id="PTHR35400">
    <property type="entry name" value="SLR1083 PROTEIN"/>
    <property type="match status" value="1"/>
</dbReference>
<keyword evidence="2" id="KW-0378">Hydrolase</keyword>
<dbReference type="InterPro" id="IPR008538">
    <property type="entry name" value="Uma2"/>
</dbReference>
<dbReference type="RefSeq" id="WP_109282166.1">
    <property type="nucleotide sequence ID" value="NZ_JBFAUK010000017.1"/>
</dbReference>
<dbReference type="Pfam" id="PF05685">
    <property type="entry name" value="Uma2"/>
    <property type="match status" value="1"/>
</dbReference>
<accession>A0ABV3K2Z1</accession>